<dbReference type="Pfam" id="PF00676">
    <property type="entry name" value="E1_dh"/>
    <property type="match status" value="1"/>
</dbReference>
<dbReference type="InterPro" id="IPR050642">
    <property type="entry name" value="PDH_E1_Alpha_Subunit"/>
</dbReference>
<evidence type="ECO:0000256" key="3">
    <source>
        <dbReference type="ARBA" id="ARBA00023052"/>
    </source>
</evidence>
<reference evidence="6" key="2">
    <citation type="journal article" date="2021" name="PeerJ">
        <title>Extensive microbial diversity within the chicken gut microbiome revealed by metagenomics and culture.</title>
        <authorList>
            <person name="Gilroy R."/>
            <person name="Ravi A."/>
            <person name="Getino M."/>
            <person name="Pursley I."/>
            <person name="Horton D.L."/>
            <person name="Alikhan N.F."/>
            <person name="Baker D."/>
            <person name="Gharbi K."/>
            <person name="Hall N."/>
            <person name="Watson M."/>
            <person name="Adriaenssens E.M."/>
            <person name="Foster-Nyarko E."/>
            <person name="Jarju S."/>
            <person name="Secka A."/>
            <person name="Antonio M."/>
            <person name="Oren A."/>
            <person name="Chaudhuri R.R."/>
            <person name="La Ragione R."/>
            <person name="Hildebrand F."/>
            <person name="Pallen M.J."/>
        </authorList>
    </citation>
    <scope>NUCLEOTIDE SEQUENCE</scope>
    <source>
        <strain evidence="6">ChiHcec3-11533</strain>
    </source>
</reference>
<keyword evidence="2" id="KW-0560">Oxidoreductase</keyword>
<dbReference type="GO" id="GO:0004739">
    <property type="term" value="F:pyruvate dehydrogenase (acetyl-transferring) activity"/>
    <property type="evidence" value="ECO:0007669"/>
    <property type="project" value="TreeGrafter"/>
</dbReference>
<dbReference type="InterPro" id="IPR029061">
    <property type="entry name" value="THDP-binding"/>
</dbReference>
<dbReference type="PANTHER" id="PTHR11516">
    <property type="entry name" value="PYRUVATE DEHYDROGENASE E1 COMPONENT, ALPHA SUBUNIT BACTERIAL AND ORGANELLAR"/>
    <property type="match status" value="1"/>
</dbReference>
<reference evidence="6" key="1">
    <citation type="submission" date="2020-10" db="EMBL/GenBank/DDBJ databases">
        <authorList>
            <person name="Gilroy R."/>
        </authorList>
    </citation>
    <scope>NUCLEOTIDE SEQUENCE</scope>
    <source>
        <strain evidence="6">ChiHcec3-11533</strain>
    </source>
</reference>
<accession>A0A9D1LDM9</accession>
<name>A0A9D1LDM9_9FIRM</name>
<dbReference type="EMBL" id="DVMU01000207">
    <property type="protein sequence ID" value="HIU34842.1"/>
    <property type="molecule type" value="Genomic_DNA"/>
</dbReference>
<gene>
    <name evidence="6" type="ORF">IAB02_09780</name>
</gene>
<dbReference type="Proteomes" id="UP000824072">
    <property type="component" value="Unassembled WGS sequence"/>
</dbReference>
<comment type="caution">
    <text evidence="6">The sequence shown here is derived from an EMBL/GenBank/DDBJ whole genome shotgun (WGS) entry which is preliminary data.</text>
</comment>
<evidence type="ECO:0000259" key="5">
    <source>
        <dbReference type="Pfam" id="PF00676"/>
    </source>
</evidence>
<dbReference type="PANTHER" id="PTHR11516:SF60">
    <property type="entry name" value="PYRUVATE DEHYDROGENASE E1 COMPONENT SUBUNIT ALPHA"/>
    <property type="match status" value="1"/>
</dbReference>
<sequence length="317" mass="35024">MDATLKLKMLRDMMRIRSFEEKLYELIQAGEMNGFLHLYLGEEAVAVGVCNALKKDDYITSTHRGHGHVIAKGVDPRVMMAELYGKVTGSNKGKGGSMHICVPELGIIGTNGIVGGGLPLATGAAFSAKYLKDGKVSVCFFGDGASNEGSFHESLNMAAMWKLPVIFVCENNMYACNTPFTKASNTKDVAARAKAYDMPSAIVDGQDVLAVYDEMVKAVEHARSGKGPVLVECKTYRWYEHCVGDPDLRPRDEWNAWKARDAIRIFTEKLIAEGIVTQEEADRMFAQARKEIEEAVEYGRQSPEPELDSIFEDVYSD</sequence>
<protein>
    <submittedName>
        <fullName evidence="6">Thiamine pyrophosphate-dependent dehydrogenase E1 component subunit alpha</fullName>
    </submittedName>
</protein>
<proteinExistence type="predicted"/>
<dbReference type="InterPro" id="IPR001017">
    <property type="entry name" value="DH_E1"/>
</dbReference>
<dbReference type="CDD" id="cd02000">
    <property type="entry name" value="TPP_E1_PDC_ADC_BCADC"/>
    <property type="match status" value="1"/>
</dbReference>
<evidence type="ECO:0000313" key="6">
    <source>
        <dbReference type="EMBL" id="HIU34842.1"/>
    </source>
</evidence>
<evidence type="ECO:0000256" key="4">
    <source>
        <dbReference type="SAM" id="MobiDB-lite"/>
    </source>
</evidence>
<evidence type="ECO:0000256" key="1">
    <source>
        <dbReference type="ARBA" id="ARBA00001964"/>
    </source>
</evidence>
<dbReference type="SUPFAM" id="SSF52518">
    <property type="entry name" value="Thiamin diphosphate-binding fold (THDP-binding)"/>
    <property type="match status" value="1"/>
</dbReference>
<dbReference type="GO" id="GO:0006086">
    <property type="term" value="P:pyruvate decarboxylation to acetyl-CoA"/>
    <property type="evidence" value="ECO:0007669"/>
    <property type="project" value="TreeGrafter"/>
</dbReference>
<feature type="region of interest" description="Disordered" evidence="4">
    <location>
        <begin position="296"/>
        <end position="317"/>
    </location>
</feature>
<organism evidence="6 7">
    <name type="scientific">Candidatus Pullichristensenella excrementigallinarum</name>
    <dbReference type="NCBI Taxonomy" id="2840907"/>
    <lineage>
        <taxon>Bacteria</taxon>
        <taxon>Bacillati</taxon>
        <taxon>Bacillota</taxon>
        <taxon>Clostridia</taxon>
        <taxon>Candidatus Pullichristensenella</taxon>
    </lineage>
</organism>
<evidence type="ECO:0000313" key="7">
    <source>
        <dbReference type="Proteomes" id="UP000824072"/>
    </source>
</evidence>
<feature type="domain" description="Dehydrogenase E1 component" evidence="5">
    <location>
        <begin position="11"/>
        <end position="306"/>
    </location>
</feature>
<dbReference type="AlphaFoldDB" id="A0A9D1LDM9"/>
<evidence type="ECO:0000256" key="2">
    <source>
        <dbReference type="ARBA" id="ARBA00023002"/>
    </source>
</evidence>
<dbReference type="Gene3D" id="3.40.50.970">
    <property type="match status" value="1"/>
</dbReference>
<comment type="cofactor">
    <cofactor evidence="1">
        <name>thiamine diphosphate</name>
        <dbReference type="ChEBI" id="CHEBI:58937"/>
    </cofactor>
</comment>
<feature type="compositionally biased region" description="Acidic residues" evidence="4">
    <location>
        <begin position="305"/>
        <end position="317"/>
    </location>
</feature>
<keyword evidence="3" id="KW-0786">Thiamine pyrophosphate</keyword>